<dbReference type="AlphaFoldDB" id="A0A1E3J1I3"/>
<name>A0A1E3J1I3_9TREE</name>
<proteinExistence type="predicted"/>
<sequence>MDLAPNYPGSTDLNYVLAELSKEHRSSIVKLLGDFTANPLESITLVLDTNGNTSDENDDDWHRIAVQRIARSVAAVIVHGKLAVVVANYVFEDGETATEVEGAMSQ</sequence>
<organism evidence="1 2">
    <name type="scientific">Cryptococcus wingfieldii CBS 7118</name>
    <dbReference type="NCBI Taxonomy" id="1295528"/>
    <lineage>
        <taxon>Eukaryota</taxon>
        <taxon>Fungi</taxon>
        <taxon>Dikarya</taxon>
        <taxon>Basidiomycota</taxon>
        <taxon>Agaricomycotina</taxon>
        <taxon>Tremellomycetes</taxon>
        <taxon>Tremellales</taxon>
        <taxon>Cryptococcaceae</taxon>
        <taxon>Cryptococcus</taxon>
    </lineage>
</organism>
<accession>A0A1E3J1I3</accession>
<protein>
    <submittedName>
        <fullName evidence="1">Uncharacterized protein</fullName>
    </submittedName>
</protein>
<dbReference type="GeneID" id="30194042"/>
<evidence type="ECO:0000313" key="2">
    <source>
        <dbReference type="Proteomes" id="UP000094819"/>
    </source>
</evidence>
<comment type="caution">
    <text evidence="1">The sequence shown here is derived from an EMBL/GenBank/DDBJ whole genome shotgun (WGS) entry which is preliminary data.</text>
</comment>
<gene>
    <name evidence="1" type="ORF">L198_04829</name>
</gene>
<dbReference type="RefSeq" id="XP_019030967.1">
    <property type="nucleotide sequence ID" value="XM_019176935.1"/>
</dbReference>
<dbReference type="EMBL" id="AWGH01000014">
    <property type="protein sequence ID" value="ODN94688.1"/>
    <property type="molecule type" value="Genomic_DNA"/>
</dbReference>
<keyword evidence="2" id="KW-1185">Reference proteome</keyword>
<evidence type="ECO:0000313" key="1">
    <source>
        <dbReference type="EMBL" id="ODN94688.1"/>
    </source>
</evidence>
<dbReference type="Proteomes" id="UP000094819">
    <property type="component" value="Unassembled WGS sequence"/>
</dbReference>
<reference evidence="1 2" key="1">
    <citation type="submission" date="2016-06" db="EMBL/GenBank/DDBJ databases">
        <title>Evolution of pathogenesis and genome organization in the Tremellales.</title>
        <authorList>
            <person name="Cuomo C."/>
            <person name="Litvintseva A."/>
            <person name="Heitman J."/>
            <person name="Chen Y."/>
            <person name="Sun S."/>
            <person name="Springer D."/>
            <person name="Dromer F."/>
            <person name="Young S."/>
            <person name="Zeng Q."/>
            <person name="Chapman S."/>
            <person name="Gujja S."/>
            <person name="Saif S."/>
            <person name="Birren B."/>
        </authorList>
    </citation>
    <scope>NUCLEOTIDE SEQUENCE [LARGE SCALE GENOMIC DNA]</scope>
    <source>
        <strain evidence="1 2">CBS 7118</strain>
    </source>
</reference>